<protein>
    <submittedName>
        <fullName evidence="1">Uncharacterized protein</fullName>
    </submittedName>
</protein>
<sequence>MAIDKLMKCVLDNVKGEVRKEQNIYRKINMTELIIAMKNINRVTINLKPTTEGQDYFCKVDSFNQPNERMRLNFISVSEFCFEVMPKGHTLLPLLISYEIYVISPNLNLAKNVQIYLNGSSSDPLFLRPKETTKKCRKTDCCRGANIYEHKKVSIPQKQFENEKLVYKGTPTTSSKRVITETYEMTSSEAILRVVREVVDTPPLEVFKTSSEQSHLVDGVPAMAEGLESDEL</sequence>
<proteinExistence type="predicted"/>
<comment type="caution">
    <text evidence="1">The sequence shown here is derived from an EMBL/GenBank/DDBJ whole genome shotgun (WGS) entry which is preliminary data.</text>
</comment>
<gene>
    <name evidence="1" type="ORF">WISP_118950</name>
</gene>
<accession>A0ABQ9CXP7</accession>
<dbReference type="EMBL" id="WHWB01034528">
    <property type="protein sequence ID" value="KAJ7408690.1"/>
    <property type="molecule type" value="Genomic_DNA"/>
</dbReference>
<organism evidence="1 2">
    <name type="scientific">Willisornis vidua</name>
    <name type="common">Xingu scale-backed antbird</name>
    <dbReference type="NCBI Taxonomy" id="1566151"/>
    <lineage>
        <taxon>Eukaryota</taxon>
        <taxon>Metazoa</taxon>
        <taxon>Chordata</taxon>
        <taxon>Craniata</taxon>
        <taxon>Vertebrata</taxon>
        <taxon>Euteleostomi</taxon>
        <taxon>Archelosauria</taxon>
        <taxon>Archosauria</taxon>
        <taxon>Dinosauria</taxon>
        <taxon>Saurischia</taxon>
        <taxon>Theropoda</taxon>
        <taxon>Coelurosauria</taxon>
        <taxon>Aves</taxon>
        <taxon>Neognathae</taxon>
        <taxon>Neoaves</taxon>
        <taxon>Telluraves</taxon>
        <taxon>Australaves</taxon>
        <taxon>Passeriformes</taxon>
        <taxon>Thamnophilidae</taxon>
        <taxon>Willisornis</taxon>
    </lineage>
</organism>
<name>A0ABQ9CXP7_9PASS</name>
<reference evidence="1" key="1">
    <citation type="submission" date="2019-10" db="EMBL/GenBank/DDBJ databases">
        <authorList>
            <person name="Soares A.E.R."/>
            <person name="Aleixo A."/>
            <person name="Schneider P."/>
            <person name="Miyaki C.Y."/>
            <person name="Schneider M.P."/>
            <person name="Mello C."/>
            <person name="Vasconcelos A.T.R."/>
        </authorList>
    </citation>
    <scope>NUCLEOTIDE SEQUENCE</scope>
    <source>
        <tissue evidence="1">Muscle</tissue>
    </source>
</reference>
<evidence type="ECO:0000313" key="2">
    <source>
        <dbReference type="Proteomes" id="UP001145742"/>
    </source>
</evidence>
<dbReference type="Proteomes" id="UP001145742">
    <property type="component" value="Unassembled WGS sequence"/>
</dbReference>
<evidence type="ECO:0000313" key="1">
    <source>
        <dbReference type="EMBL" id="KAJ7408690.1"/>
    </source>
</evidence>
<keyword evidence="2" id="KW-1185">Reference proteome</keyword>